<dbReference type="STRING" id="947166.A0A1D1W0I3"/>
<dbReference type="OrthoDB" id="5978526at2759"/>
<keyword evidence="5" id="KW-1185">Reference proteome</keyword>
<dbReference type="Proteomes" id="UP000186922">
    <property type="component" value="Unassembled WGS sequence"/>
</dbReference>
<sequence>MSDLWGISRRESWNVPNRLFESKRLMKRSAPSFSRIFNHTVMLIHREHGHLLRAIIHPWMNGNTLTTFASKITARGAPLETCVRFIDGTMRLTCRPSRSQKAAFTGHKRQHGIKFQSVMYPNGVIGHLFGPMERCRHDAGILRESGLLTDLRAAFNRPDGSCSCLPYVLPTLCPGTC</sequence>
<gene>
    <name evidence="4" type="primary">RvY_16683-1</name>
    <name evidence="4" type="synonym">RvY_16683.1</name>
    <name evidence="4" type="ORF">RvY_16683</name>
</gene>
<feature type="domain" description="DDE Tnp4" evidence="3">
    <location>
        <begin position="86"/>
        <end position="154"/>
    </location>
</feature>
<comment type="cofactor">
    <cofactor evidence="1">
        <name>a divalent metal cation</name>
        <dbReference type="ChEBI" id="CHEBI:60240"/>
    </cofactor>
</comment>
<proteinExistence type="predicted"/>
<accession>A0A1D1W0I3</accession>
<evidence type="ECO:0000259" key="3">
    <source>
        <dbReference type="Pfam" id="PF13359"/>
    </source>
</evidence>
<evidence type="ECO:0000256" key="1">
    <source>
        <dbReference type="ARBA" id="ARBA00001968"/>
    </source>
</evidence>
<evidence type="ECO:0000313" key="4">
    <source>
        <dbReference type="EMBL" id="GAV06746.1"/>
    </source>
</evidence>
<protein>
    <recommendedName>
        <fullName evidence="3">DDE Tnp4 domain-containing protein</fullName>
    </recommendedName>
</protein>
<dbReference type="EMBL" id="BDGG01000014">
    <property type="protein sequence ID" value="GAV06746.1"/>
    <property type="molecule type" value="Genomic_DNA"/>
</dbReference>
<reference evidence="4 5" key="1">
    <citation type="journal article" date="2016" name="Nat. Commun.">
        <title>Extremotolerant tardigrade genome and improved radiotolerance of human cultured cells by tardigrade-unique protein.</title>
        <authorList>
            <person name="Hashimoto T."/>
            <person name="Horikawa D.D."/>
            <person name="Saito Y."/>
            <person name="Kuwahara H."/>
            <person name="Kozuka-Hata H."/>
            <person name="Shin-I T."/>
            <person name="Minakuchi Y."/>
            <person name="Ohishi K."/>
            <person name="Motoyama A."/>
            <person name="Aizu T."/>
            <person name="Enomoto A."/>
            <person name="Kondo K."/>
            <person name="Tanaka S."/>
            <person name="Hara Y."/>
            <person name="Koshikawa S."/>
            <person name="Sagara H."/>
            <person name="Miura T."/>
            <person name="Yokobori S."/>
            <person name="Miyagawa K."/>
            <person name="Suzuki Y."/>
            <person name="Kubo T."/>
            <person name="Oyama M."/>
            <person name="Kohara Y."/>
            <person name="Fujiyama A."/>
            <person name="Arakawa K."/>
            <person name="Katayama T."/>
            <person name="Toyoda A."/>
            <person name="Kunieda T."/>
        </authorList>
    </citation>
    <scope>NUCLEOTIDE SEQUENCE [LARGE SCALE GENOMIC DNA]</scope>
    <source>
        <strain evidence="4 5">YOKOZUNA-1</strain>
    </source>
</reference>
<evidence type="ECO:0000256" key="2">
    <source>
        <dbReference type="ARBA" id="ARBA00022723"/>
    </source>
</evidence>
<dbReference type="InterPro" id="IPR027806">
    <property type="entry name" value="HARBI1_dom"/>
</dbReference>
<dbReference type="AlphaFoldDB" id="A0A1D1W0I3"/>
<comment type="caution">
    <text evidence="4">The sequence shown here is derived from an EMBL/GenBank/DDBJ whole genome shotgun (WGS) entry which is preliminary data.</text>
</comment>
<keyword evidence="2" id="KW-0479">Metal-binding</keyword>
<name>A0A1D1W0I3_RAMVA</name>
<evidence type="ECO:0000313" key="5">
    <source>
        <dbReference type="Proteomes" id="UP000186922"/>
    </source>
</evidence>
<dbReference type="GO" id="GO:0046872">
    <property type="term" value="F:metal ion binding"/>
    <property type="evidence" value="ECO:0007669"/>
    <property type="project" value="UniProtKB-KW"/>
</dbReference>
<organism evidence="4 5">
    <name type="scientific">Ramazzottius varieornatus</name>
    <name type="common">Water bear</name>
    <name type="synonym">Tardigrade</name>
    <dbReference type="NCBI Taxonomy" id="947166"/>
    <lineage>
        <taxon>Eukaryota</taxon>
        <taxon>Metazoa</taxon>
        <taxon>Ecdysozoa</taxon>
        <taxon>Tardigrada</taxon>
        <taxon>Eutardigrada</taxon>
        <taxon>Parachela</taxon>
        <taxon>Hypsibioidea</taxon>
        <taxon>Ramazzottiidae</taxon>
        <taxon>Ramazzottius</taxon>
    </lineage>
</organism>
<dbReference type="Pfam" id="PF13359">
    <property type="entry name" value="DDE_Tnp_4"/>
    <property type="match status" value="1"/>
</dbReference>